<dbReference type="PANTHER" id="PTHR10039:SF14">
    <property type="entry name" value="NACHT DOMAIN-CONTAINING PROTEIN"/>
    <property type="match status" value="1"/>
</dbReference>
<dbReference type="SUPFAM" id="SSF52540">
    <property type="entry name" value="P-loop containing nucleoside triphosphate hydrolases"/>
    <property type="match status" value="1"/>
</dbReference>
<evidence type="ECO:0000259" key="3">
    <source>
        <dbReference type="PROSITE" id="PS50837"/>
    </source>
</evidence>
<evidence type="ECO:0000256" key="2">
    <source>
        <dbReference type="SAM" id="MobiDB-lite"/>
    </source>
</evidence>
<proteinExistence type="predicted"/>
<feature type="non-terminal residue" evidence="4">
    <location>
        <position position="1"/>
    </location>
</feature>
<organism evidence="4 5">
    <name type="scientific">Scleroderma citrinum Foug A</name>
    <dbReference type="NCBI Taxonomy" id="1036808"/>
    <lineage>
        <taxon>Eukaryota</taxon>
        <taxon>Fungi</taxon>
        <taxon>Dikarya</taxon>
        <taxon>Basidiomycota</taxon>
        <taxon>Agaricomycotina</taxon>
        <taxon>Agaricomycetes</taxon>
        <taxon>Agaricomycetidae</taxon>
        <taxon>Boletales</taxon>
        <taxon>Sclerodermatineae</taxon>
        <taxon>Sclerodermataceae</taxon>
        <taxon>Scleroderma</taxon>
    </lineage>
</organism>
<accession>A0A0C3D5J7</accession>
<evidence type="ECO:0000256" key="1">
    <source>
        <dbReference type="ARBA" id="ARBA00022737"/>
    </source>
</evidence>
<dbReference type="PROSITE" id="PS50837">
    <property type="entry name" value="NACHT"/>
    <property type="match status" value="1"/>
</dbReference>
<dbReference type="Gene3D" id="3.40.50.300">
    <property type="entry name" value="P-loop containing nucleotide triphosphate hydrolases"/>
    <property type="match status" value="1"/>
</dbReference>
<dbReference type="PANTHER" id="PTHR10039">
    <property type="entry name" value="AMELOGENIN"/>
    <property type="match status" value="1"/>
</dbReference>
<protein>
    <recommendedName>
        <fullName evidence="3">NACHT domain-containing protein</fullName>
    </recommendedName>
</protein>
<keyword evidence="5" id="KW-1185">Reference proteome</keyword>
<name>A0A0C3D5J7_9AGAM</name>
<dbReference type="Proteomes" id="UP000053989">
    <property type="component" value="Unassembled WGS sequence"/>
</dbReference>
<feature type="region of interest" description="Disordered" evidence="2">
    <location>
        <begin position="1"/>
        <end position="49"/>
    </location>
</feature>
<dbReference type="InterPro" id="IPR007111">
    <property type="entry name" value="NACHT_NTPase"/>
</dbReference>
<sequence>SLMANTRRSKLKPWKTKPIPVTSDPQFTPTQGSSPTLTPNNPCTSTRSTGIAMGKLERLKTLLPFSRSNQTVASASMNPHDLQRESTQIVQANESPEPTGTVDQAVAPVTCVCDEIDAAKTEHDGVVSPSRATLSQIDTINSTFIELLRDFNTVVSAIANVHPYAQIVLGLLSCAAKVIIAQTKLDDSVSNLLSKIASVYRFLLEPDTKANLNAMKDTLTHIAQVVSSCAQFIENYAETKSFWKQATKDIFSETQSVIDEYTKALDELMQEFRDRAVRDTYISIHHVLDVLEDLNLDGMEYAKGAGPDTRKKCLDGMRVEILKEIVDWINDPDVNVLRIFWLHGQAGSGKSAIAHTIALQYKNSGGLCSCFCFARDRTPERQEEKMLSTIVQDLANRDPAFRQALWEKLLKPLRKGSDGRVGSVVVVINALDESRPNASQKYILKVLTEAASLPSNFCILLTLRPLADIMFALRDTQHVKGVSLDKVPAESDIHLYVSEQLKGGRGIGAVEISQIVCRADGLFEWAWLACEWIRPGIAGETIKERFDDLMKRTLREGKILLDKMYIAVLERAVGRRQKSLAHFHSSMRQILYTLKPLPMDALHAMRMHFPHGDDCFDVALILDYMGSLLSGVTDRKNPVRLLHSSFHDFLTDDSQSVGYSGRPSCCIPLCPSW</sequence>
<dbReference type="HOGENOM" id="CLU_000288_6_0_1"/>
<dbReference type="InterPro" id="IPR056884">
    <property type="entry name" value="NPHP3-like_N"/>
</dbReference>
<evidence type="ECO:0000313" key="4">
    <source>
        <dbReference type="EMBL" id="KIM51381.1"/>
    </source>
</evidence>
<evidence type="ECO:0000313" key="5">
    <source>
        <dbReference type="Proteomes" id="UP000053989"/>
    </source>
</evidence>
<dbReference type="Pfam" id="PF24883">
    <property type="entry name" value="NPHP3_N"/>
    <property type="match status" value="1"/>
</dbReference>
<dbReference type="InterPro" id="IPR027417">
    <property type="entry name" value="P-loop_NTPase"/>
</dbReference>
<dbReference type="EMBL" id="KN822262">
    <property type="protein sequence ID" value="KIM51381.1"/>
    <property type="molecule type" value="Genomic_DNA"/>
</dbReference>
<dbReference type="OrthoDB" id="3267051at2759"/>
<gene>
    <name evidence="4" type="ORF">SCLCIDRAFT_1224567</name>
</gene>
<dbReference type="InParanoid" id="A0A0C3D5J7"/>
<dbReference type="AlphaFoldDB" id="A0A0C3D5J7"/>
<feature type="compositionally biased region" description="Polar residues" evidence="2">
    <location>
        <begin position="23"/>
        <end position="49"/>
    </location>
</feature>
<feature type="domain" description="NACHT" evidence="3">
    <location>
        <begin position="338"/>
        <end position="465"/>
    </location>
</feature>
<keyword evidence="1" id="KW-0677">Repeat</keyword>
<reference evidence="5" key="2">
    <citation type="submission" date="2015-01" db="EMBL/GenBank/DDBJ databases">
        <title>Evolutionary Origins and Diversification of the Mycorrhizal Mutualists.</title>
        <authorList>
            <consortium name="DOE Joint Genome Institute"/>
            <consortium name="Mycorrhizal Genomics Consortium"/>
            <person name="Kohler A."/>
            <person name="Kuo A."/>
            <person name="Nagy L.G."/>
            <person name="Floudas D."/>
            <person name="Copeland A."/>
            <person name="Barry K.W."/>
            <person name="Cichocki N."/>
            <person name="Veneault-Fourrey C."/>
            <person name="LaButti K."/>
            <person name="Lindquist E.A."/>
            <person name="Lipzen A."/>
            <person name="Lundell T."/>
            <person name="Morin E."/>
            <person name="Murat C."/>
            <person name="Riley R."/>
            <person name="Ohm R."/>
            <person name="Sun H."/>
            <person name="Tunlid A."/>
            <person name="Henrissat B."/>
            <person name="Grigoriev I.V."/>
            <person name="Hibbett D.S."/>
            <person name="Martin F."/>
        </authorList>
    </citation>
    <scope>NUCLEOTIDE SEQUENCE [LARGE SCALE GENOMIC DNA]</scope>
    <source>
        <strain evidence="5">Foug A</strain>
    </source>
</reference>
<reference evidence="4 5" key="1">
    <citation type="submission" date="2014-04" db="EMBL/GenBank/DDBJ databases">
        <authorList>
            <consortium name="DOE Joint Genome Institute"/>
            <person name="Kuo A."/>
            <person name="Kohler A."/>
            <person name="Nagy L.G."/>
            <person name="Floudas D."/>
            <person name="Copeland A."/>
            <person name="Barry K.W."/>
            <person name="Cichocki N."/>
            <person name="Veneault-Fourrey C."/>
            <person name="LaButti K."/>
            <person name="Lindquist E.A."/>
            <person name="Lipzen A."/>
            <person name="Lundell T."/>
            <person name="Morin E."/>
            <person name="Murat C."/>
            <person name="Sun H."/>
            <person name="Tunlid A."/>
            <person name="Henrissat B."/>
            <person name="Grigoriev I.V."/>
            <person name="Hibbett D.S."/>
            <person name="Martin F."/>
            <person name="Nordberg H.P."/>
            <person name="Cantor M.N."/>
            <person name="Hua S.X."/>
        </authorList>
    </citation>
    <scope>NUCLEOTIDE SEQUENCE [LARGE SCALE GENOMIC DNA]</scope>
    <source>
        <strain evidence="4 5">Foug A</strain>
    </source>
</reference>